<accession>A0A2S9YHF5</accession>
<protein>
    <submittedName>
        <fullName evidence="2">Uncharacterized protein</fullName>
    </submittedName>
</protein>
<organism evidence="2 3">
    <name type="scientific">Enhygromyxa salina</name>
    <dbReference type="NCBI Taxonomy" id="215803"/>
    <lineage>
        <taxon>Bacteria</taxon>
        <taxon>Pseudomonadati</taxon>
        <taxon>Myxococcota</taxon>
        <taxon>Polyangia</taxon>
        <taxon>Nannocystales</taxon>
        <taxon>Nannocystaceae</taxon>
        <taxon>Enhygromyxa</taxon>
    </lineage>
</organism>
<sequence length="529" mass="57191">MFEALRDLVDGADAATAQALVEWWREWKLGPELGEVLVEHLCELGQEGLALALPLHEELRPILLDKIEDDPEDAALLDFVLVEHLLALRHAERALELLGARRKLLPSEQLQDLLPPSPERGGQRIRIELYELAATAHQQLGDGQVTALAELARLQPLVRERVEGLIAQLRGGRGGSEEAKALLARAERVRELLDDDGFAAGAALPLAPASDGGETEALARTEPERASALERHRVRALDTQQLELLRHPAARADGVLGRLQGMLAKVAVPDCSVLKSYCERANLGRNVTLARALTDATVILGLGGVEVFVSRGEKSVGLRAYEGGTSFLLIGGDHVNPKSDAYLDEGALRFAVAAELAHLRYSHSRVTSNEVWAGTVDLGLTGLGMLIVAAPILTSLKAPAKHLLDKVGAPAITRWRQKLAGRDAHSLAGDNSQVVAAHRAMQLSADRAGLVACGDPRAAVRAMFAVHPSYLTLWPLVGSHGLRGTVTREIRGDDERERGRLEDLAVRVAAMLSFYLSEEYAQLRAAILE</sequence>
<evidence type="ECO:0000313" key="2">
    <source>
        <dbReference type="EMBL" id="PRQ04462.1"/>
    </source>
</evidence>
<feature type="region of interest" description="Disordered" evidence="1">
    <location>
        <begin position="204"/>
        <end position="225"/>
    </location>
</feature>
<gene>
    <name evidence="2" type="ORF">ENSA5_07560</name>
</gene>
<dbReference type="AlphaFoldDB" id="A0A2S9YHF5"/>
<comment type="caution">
    <text evidence="2">The sequence shown here is derived from an EMBL/GenBank/DDBJ whole genome shotgun (WGS) entry which is preliminary data.</text>
</comment>
<evidence type="ECO:0000313" key="3">
    <source>
        <dbReference type="Proteomes" id="UP000237968"/>
    </source>
</evidence>
<keyword evidence="3" id="KW-1185">Reference proteome</keyword>
<reference evidence="2 3" key="1">
    <citation type="submission" date="2018-03" db="EMBL/GenBank/DDBJ databases">
        <title>Draft Genome Sequences of the Obligatory Marine Myxobacteria Enhygromyxa salina SWB005.</title>
        <authorList>
            <person name="Poehlein A."/>
            <person name="Moghaddam J.A."/>
            <person name="Harms H."/>
            <person name="Alanjari M."/>
            <person name="Koenig G.M."/>
            <person name="Daniel R."/>
            <person name="Schaeberle T.F."/>
        </authorList>
    </citation>
    <scope>NUCLEOTIDE SEQUENCE [LARGE SCALE GENOMIC DNA]</scope>
    <source>
        <strain evidence="2 3">SWB005</strain>
    </source>
</reference>
<name>A0A2S9YHF5_9BACT</name>
<dbReference type="Proteomes" id="UP000237968">
    <property type="component" value="Unassembled WGS sequence"/>
</dbReference>
<proteinExistence type="predicted"/>
<evidence type="ECO:0000256" key="1">
    <source>
        <dbReference type="SAM" id="MobiDB-lite"/>
    </source>
</evidence>
<dbReference type="EMBL" id="PVNK01000038">
    <property type="protein sequence ID" value="PRQ04462.1"/>
    <property type="molecule type" value="Genomic_DNA"/>
</dbReference>